<evidence type="ECO:0000256" key="7">
    <source>
        <dbReference type="ARBA" id="ARBA00022516"/>
    </source>
</evidence>
<accession>A0A100W7G7</accession>
<protein>
    <recommendedName>
        <fullName evidence="6">Phthiocerol/phthiodiolone dimycocerosyl transferase</fullName>
        <ecNumber evidence="5">2.3.1.282</ecNumber>
    </recommendedName>
    <alternativeName>
        <fullName evidence="12">Acyltransferase PapA5</fullName>
    </alternativeName>
    <alternativeName>
        <fullName evidence="10">Phthiocerol/phthiodiolone O-acyltransferase</fullName>
    </alternativeName>
    <alternativeName>
        <fullName evidence="11">Polyketide synthase-associated protein A5</fullName>
    </alternativeName>
</protein>
<evidence type="ECO:0000313" key="14">
    <source>
        <dbReference type="EMBL" id="GAS93027.1"/>
    </source>
</evidence>
<evidence type="ECO:0000256" key="10">
    <source>
        <dbReference type="ARBA" id="ARBA00030465"/>
    </source>
</evidence>
<evidence type="ECO:0000256" key="3">
    <source>
        <dbReference type="ARBA" id="ARBA00001907"/>
    </source>
</evidence>
<dbReference type="Gene3D" id="3.30.559.10">
    <property type="entry name" value="Chloramphenicol acetyltransferase-like domain"/>
    <property type="match status" value="1"/>
</dbReference>
<evidence type="ECO:0000256" key="9">
    <source>
        <dbReference type="ARBA" id="ARBA00023315"/>
    </source>
</evidence>
<dbReference type="InterPro" id="IPR023213">
    <property type="entry name" value="CAT-like_dom_sf"/>
</dbReference>
<evidence type="ECO:0000256" key="1">
    <source>
        <dbReference type="ARBA" id="ARBA00000026"/>
    </source>
</evidence>
<keyword evidence="15" id="KW-1185">Reference proteome</keyword>
<keyword evidence="7" id="KW-0444">Lipid biosynthesis</keyword>
<dbReference type="EC" id="2.3.1.282" evidence="5"/>
<dbReference type="GO" id="GO:0016746">
    <property type="term" value="F:acyltransferase activity"/>
    <property type="evidence" value="ECO:0007669"/>
    <property type="project" value="UniProtKB-KW"/>
</dbReference>
<comment type="catalytic activity">
    <reaction evidence="3">
        <text>2 a mycocerosyl-[mycocerosic acid synthase] + a phthiodiolone = a dimycocerosyl phthiodiolone + 2 holo-[mycocerosic acid synthase].</text>
        <dbReference type="EC" id="2.3.1.282"/>
    </reaction>
</comment>
<keyword evidence="9 14" id="KW-0012">Acyltransferase</keyword>
<dbReference type="AlphaFoldDB" id="A0A100W7G7"/>
<evidence type="ECO:0000256" key="11">
    <source>
        <dbReference type="ARBA" id="ARBA00032317"/>
    </source>
</evidence>
<evidence type="ECO:0000256" key="12">
    <source>
        <dbReference type="ARBA" id="ARBA00033407"/>
    </source>
</evidence>
<feature type="domain" description="Phthiocerol/phthiodiolone dimycocerosyl transferase C-terminal" evidence="13">
    <location>
        <begin position="201"/>
        <end position="371"/>
    </location>
</feature>
<evidence type="ECO:0000259" key="13">
    <source>
        <dbReference type="Pfam" id="PF16911"/>
    </source>
</evidence>
<evidence type="ECO:0000313" key="15">
    <source>
        <dbReference type="Proteomes" id="UP000069620"/>
    </source>
</evidence>
<sequence length="414" mass="44268">MTFPTAVIRRLAPSEDFFAETQTFTSVTLTLAGPLDADAMSIAFDCLLETYPVYAGHLEQAADGRFQIVGDDLLHPGMWLAGDDDGDPQIPLDQGASLINLVVRVFGGGGELTLYVHHSLADGNHIAGLLFDLFTRYTAVVTTGDPGPVSPQPAPEPIEAILEQRGVTKLSRSGLDRFIPAMFAHELPPRRSTNTTKYSRPVAVPTARGRLTKAETAALIKYGRRHRLFVNNLVSAAILLAEWRVRETPHIPIPYVYNVNLRPLLEPPVSPTACTLALGVATYLAQITPATTLVELAGEIASTLQADLGDGVVQQSLLHFNLQYEGTLPGLADVVLSTNIGNVAAMPTPPGLEVVGFSSQFHRASSAVIDVYGFGVVAGELVLEHHVDAAAPERSLDLILTMLRAASVEASALS</sequence>
<dbReference type="OrthoDB" id="3318646at2"/>
<dbReference type="RefSeq" id="WP_062832538.1">
    <property type="nucleotide sequence ID" value="NZ_BCSX01000068.1"/>
</dbReference>
<dbReference type="SUPFAM" id="SSF52777">
    <property type="entry name" value="CoA-dependent acyltransferases"/>
    <property type="match status" value="2"/>
</dbReference>
<evidence type="ECO:0000256" key="4">
    <source>
        <dbReference type="ARBA" id="ARBA00006558"/>
    </source>
</evidence>
<reference evidence="15" key="2">
    <citation type="submission" date="2016-02" db="EMBL/GenBank/DDBJ databases">
        <title>Draft genome sequence of five rapidly growing Mycobacterium species.</title>
        <authorList>
            <person name="Katahira K."/>
            <person name="Gotou Y."/>
            <person name="Iida K."/>
            <person name="Ogura Y."/>
            <person name="Hayashi T."/>
        </authorList>
    </citation>
    <scope>NUCLEOTIDE SEQUENCE [LARGE SCALE GENOMIC DNA]</scope>
    <source>
        <strain evidence="15">JCM15654</strain>
    </source>
</reference>
<keyword evidence="8 14" id="KW-0808">Transferase</keyword>
<dbReference type="Pfam" id="PF16911">
    <property type="entry name" value="PapA_C"/>
    <property type="match status" value="1"/>
</dbReference>
<name>A0A100W7G7_9MYCO</name>
<evidence type="ECO:0000256" key="2">
    <source>
        <dbReference type="ARBA" id="ARBA00000625"/>
    </source>
</evidence>
<gene>
    <name evidence="14" type="ORF">RMCB_7123</name>
</gene>
<reference evidence="15" key="1">
    <citation type="journal article" date="2016" name="Genome Announc.">
        <title>Draft Genome Sequences of Five Rapidly Growing Mycobacterium Species, M. thermoresistibile, M. fortuitum subsp. acetamidolyticum, M. canariasense, M. brisbanense, and M. novocastrense.</title>
        <authorList>
            <person name="Katahira K."/>
            <person name="Ogura Y."/>
            <person name="Gotoh Y."/>
            <person name="Hayashi T."/>
        </authorList>
    </citation>
    <scope>NUCLEOTIDE SEQUENCE [LARGE SCALE GENOMIC DNA]</scope>
    <source>
        <strain evidence="15">JCM15654</strain>
    </source>
</reference>
<comment type="catalytic activity">
    <reaction evidence="2">
        <text>2 a mycocerosyl-[mycocerosic acid synthase] + a phenolphthiocerol = a dimycocerosyl phenolphthiocerol + 2 holo-[mycocerosic acid synthase].</text>
        <dbReference type="EC" id="2.3.1.282"/>
    </reaction>
</comment>
<proteinExistence type="inferred from homology"/>
<evidence type="ECO:0000256" key="6">
    <source>
        <dbReference type="ARBA" id="ARBA00013449"/>
    </source>
</evidence>
<dbReference type="EMBL" id="BCSX01000068">
    <property type="protein sequence ID" value="GAS93027.1"/>
    <property type="molecule type" value="Genomic_DNA"/>
</dbReference>
<comment type="similarity">
    <text evidence="4">Belongs to the acyltransferase PapA5 family.</text>
</comment>
<dbReference type="Proteomes" id="UP000069620">
    <property type="component" value="Unassembled WGS sequence"/>
</dbReference>
<dbReference type="InterPro" id="IPR031641">
    <property type="entry name" value="PapA_C"/>
</dbReference>
<dbReference type="STRING" id="146020.RMCB_7123"/>
<evidence type="ECO:0000256" key="8">
    <source>
        <dbReference type="ARBA" id="ARBA00022679"/>
    </source>
</evidence>
<evidence type="ECO:0000256" key="5">
    <source>
        <dbReference type="ARBA" id="ARBA00012866"/>
    </source>
</evidence>
<comment type="caution">
    <text evidence="14">The sequence shown here is derived from an EMBL/GenBank/DDBJ whole genome shotgun (WGS) entry which is preliminary data.</text>
</comment>
<dbReference type="Gene3D" id="3.30.559.30">
    <property type="entry name" value="Nonribosomal peptide synthetase, condensation domain"/>
    <property type="match status" value="1"/>
</dbReference>
<comment type="catalytic activity">
    <reaction evidence="1">
        <text>2 a mycocerosyl-[mycocerosic acid synthase] + a phthiocerol = a dimycocerosyl phthiocerol + 2 holo-[mycocerosic acid synthase].</text>
        <dbReference type="EC" id="2.3.1.282"/>
    </reaction>
</comment>
<organism evidence="14 15">
    <name type="scientific">Mycolicibacterium brisbanense</name>
    <dbReference type="NCBI Taxonomy" id="146020"/>
    <lineage>
        <taxon>Bacteria</taxon>
        <taxon>Bacillati</taxon>
        <taxon>Actinomycetota</taxon>
        <taxon>Actinomycetes</taxon>
        <taxon>Mycobacteriales</taxon>
        <taxon>Mycobacteriaceae</taxon>
        <taxon>Mycolicibacterium</taxon>
    </lineage>
</organism>
<keyword evidence="7" id="KW-0443">Lipid metabolism</keyword>